<evidence type="ECO:0000313" key="2">
    <source>
        <dbReference type="EMBL" id="KAF1932113.1"/>
    </source>
</evidence>
<evidence type="ECO:0000256" key="1">
    <source>
        <dbReference type="ARBA" id="ARBA00023002"/>
    </source>
</evidence>
<organism evidence="2 3">
    <name type="scientific">Didymella exigua CBS 183.55</name>
    <dbReference type="NCBI Taxonomy" id="1150837"/>
    <lineage>
        <taxon>Eukaryota</taxon>
        <taxon>Fungi</taxon>
        <taxon>Dikarya</taxon>
        <taxon>Ascomycota</taxon>
        <taxon>Pezizomycotina</taxon>
        <taxon>Dothideomycetes</taxon>
        <taxon>Pleosporomycetidae</taxon>
        <taxon>Pleosporales</taxon>
        <taxon>Pleosporineae</taxon>
        <taxon>Didymellaceae</taxon>
        <taxon>Didymella</taxon>
    </lineage>
</organism>
<dbReference type="InterPro" id="IPR036291">
    <property type="entry name" value="NAD(P)-bd_dom_sf"/>
</dbReference>
<dbReference type="EMBL" id="ML978959">
    <property type="protein sequence ID" value="KAF1932113.1"/>
    <property type="molecule type" value="Genomic_DNA"/>
</dbReference>
<dbReference type="InterPro" id="IPR002347">
    <property type="entry name" value="SDR_fam"/>
</dbReference>
<dbReference type="OrthoDB" id="542013at2759"/>
<dbReference type="Proteomes" id="UP000800082">
    <property type="component" value="Unassembled WGS sequence"/>
</dbReference>
<name>A0A6A5RX10_9PLEO</name>
<sequence>MGFIYSQLFASLPSPIYDYKGKTVIVTGSNVGLGKEAARHFTRLGASTVILAVRSIEKGEAAKRDIESSTRTQGVVKVWHLDMSSYQSVLDFSAKASKELDRIDVALLNAGVARGEWELAEGEESTITVNVTSTFLLALSLLPTLKQTAVKFNVRPNLTITASEVHAWAAFEERKAPDGKIFTTLSTKPENMSGTMEERYQVSKLLEVLAIRAMAERKGATQTTVTINCVNPGLCHSELSRESGWALTILKFFLARSTEIGSRNLVHAASLGPESHGQYVSDCVVAQPSTYVLSQEGWKDQQRVWDELAAKLEGFQQGVTSNFQFQIFLPDPPSIVVPFRGDAQPHRRFYYLVKVNPDNG</sequence>
<protein>
    <submittedName>
        <fullName evidence="2">Putative short-chain dehydrogenase</fullName>
    </submittedName>
</protein>
<dbReference type="AlphaFoldDB" id="A0A6A5RX10"/>
<reference evidence="2" key="1">
    <citation type="journal article" date="2020" name="Stud. Mycol.">
        <title>101 Dothideomycetes genomes: a test case for predicting lifestyles and emergence of pathogens.</title>
        <authorList>
            <person name="Haridas S."/>
            <person name="Albert R."/>
            <person name="Binder M."/>
            <person name="Bloem J."/>
            <person name="Labutti K."/>
            <person name="Salamov A."/>
            <person name="Andreopoulos B."/>
            <person name="Baker S."/>
            <person name="Barry K."/>
            <person name="Bills G."/>
            <person name="Bluhm B."/>
            <person name="Cannon C."/>
            <person name="Castanera R."/>
            <person name="Culley D."/>
            <person name="Daum C."/>
            <person name="Ezra D."/>
            <person name="Gonzalez J."/>
            <person name="Henrissat B."/>
            <person name="Kuo A."/>
            <person name="Liang C."/>
            <person name="Lipzen A."/>
            <person name="Lutzoni F."/>
            <person name="Magnuson J."/>
            <person name="Mondo S."/>
            <person name="Nolan M."/>
            <person name="Ohm R."/>
            <person name="Pangilinan J."/>
            <person name="Park H.-J."/>
            <person name="Ramirez L."/>
            <person name="Alfaro M."/>
            <person name="Sun H."/>
            <person name="Tritt A."/>
            <person name="Yoshinaga Y."/>
            <person name="Zwiers L.-H."/>
            <person name="Turgeon B."/>
            <person name="Goodwin S."/>
            <person name="Spatafora J."/>
            <person name="Crous P."/>
            <person name="Grigoriev I."/>
        </authorList>
    </citation>
    <scope>NUCLEOTIDE SEQUENCE</scope>
    <source>
        <strain evidence="2">CBS 183.55</strain>
    </source>
</reference>
<dbReference type="GO" id="GO:0016491">
    <property type="term" value="F:oxidoreductase activity"/>
    <property type="evidence" value="ECO:0007669"/>
    <property type="project" value="UniProtKB-KW"/>
</dbReference>
<dbReference type="PRINTS" id="PR00081">
    <property type="entry name" value="GDHRDH"/>
</dbReference>
<gene>
    <name evidence="2" type="ORF">M421DRAFT_89470</name>
</gene>
<dbReference type="Gene3D" id="3.40.50.720">
    <property type="entry name" value="NAD(P)-binding Rossmann-like Domain"/>
    <property type="match status" value="1"/>
</dbReference>
<dbReference type="GeneID" id="54355437"/>
<dbReference type="RefSeq" id="XP_033452361.1">
    <property type="nucleotide sequence ID" value="XM_033597770.1"/>
</dbReference>
<dbReference type="SUPFAM" id="SSF51735">
    <property type="entry name" value="NAD(P)-binding Rossmann-fold domains"/>
    <property type="match status" value="1"/>
</dbReference>
<keyword evidence="1" id="KW-0560">Oxidoreductase</keyword>
<proteinExistence type="predicted"/>
<dbReference type="Pfam" id="PF00106">
    <property type="entry name" value="adh_short"/>
    <property type="match status" value="1"/>
</dbReference>
<keyword evidence="3" id="KW-1185">Reference proteome</keyword>
<dbReference type="PANTHER" id="PTHR43157:SF31">
    <property type="entry name" value="PHOSPHATIDYLINOSITOL-GLYCAN BIOSYNTHESIS CLASS F PROTEIN"/>
    <property type="match status" value="1"/>
</dbReference>
<dbReference type="PANTHER" id="PTHR43157">
    <property type="entry name" value="PHOSPHATIDYLINOSITOL-GLYCAN BIOSYNTHESIS CLASS F PROTEIN-RELATED"/>
    <property type="match status" value="1"/>
</dbReference>
<accession>A0A6A5RX10</accession>
<evidence type="ECO:0000313" key="3">
    <source>
        <dbReference type="Proteomes" id="UP000800082"/>
    </source>
</evidence>